<evidence type="ECO:0000256" key="1">
    <source>
        <dbReference type="SAM" id="MobiDB-lite"/>
    </source>
</evidence>
<dbReference type="AlphaFoldDB" id="A0ABD0M737"/>
<dbReference type="Proteomes" id="UP001519460">
    <property type="component" value="Unassembled WGS sequence"/>
</dbReference>
<reference evidence="2 3" key="1">
    <citation type="journal article" date="2023" name="Sci. Data">
        <title>Genome assembly of the Korean intertidal mud-creeper Batillaria attramentaria.</title>
        <authorList>
            <person name="Patra A.K."/>
            <person name="Ho P.T."/>
            <person name="Jun S."/>
            <person name="Lee S.J."/>
            <person name="Kim Y."/>
            <person name="Won Y.J."/>
        </authorList>
    </citation>
    <scope>NUCLEOTIDE SEQUENCE [LARGE SCALE GENOMIC DNA]</scope>
    <source>
        <strain evidence="2">Wonlab-2016</strain>
    </source>
</reference>
<feature type="region of interest" description="Disordered" evidence="1">
    <location>
        <begin position="60"/>
        <end position="79"/>
    </location>
</feature>
<dbReference type="EMBL" id="JACVVK020000004">
    <property type="protein sequence ID" value="KAK7507578.1"/>
    <property type="molecule type" value="Genomic_DNA"/>
</dbReference>
<proteinExistence type="predicted"/>
<accession>A0ABD0M737</accession>
<comment type="caution">
    <text evidence="2">The sequence shown here is derived from an EMBL/GenBank/DDBJ whole genome shotgun (WGS) entry which is preliminary data.</text>
</comment>
<gene>
    <name evidence="2" type="ORF">BaRGS_00001513</name>
</gene>
<evidence type="ECO:0000313" key="2">
    <source>
        <dbReference type="EMBL" id="KAK7507578.1"/>
    </source>
</evidence>
<name>A0ABD0M737_9CAEN</name>
<keyword evidence="3" id="KW-1185">Reference proteome</keyword>
<feature type="compositionally biased region" description="Basic and acidic residues" evidence="1">
    <location>
        <begin position="70"/>
        <end position="79"/>
    </location>
</feature>
<evidence type="ECO:0000313" key="3">
    <source>
        <dbReference type="Proteomes" id="UP001519460"/>
    </source>
</evidence>
<sequence length="104" mass="11434">MCLLSSITVKYAVVCEQVLDDIKARFLPPDGDFISWLGSEVSQSTPSAVLALPQHMGRHGFAQTRQPSSSHDKATKDSSMRHQGLIAANFNNFITAILNRMSNE</sequence>
<protein>
    <submittedName>
        <fullName evidence="2">Uncharacterized protein</fullName>
    </submittedName>
</protein>
<organism evidence="2 3">
    <name type="scientific">Batillaria attramentaria</name>
    <dbReference type="NCBI Taxonomy" id="370345"/>
    <lineage>
        <taxon>Eukaryota</taxon>
        <taxon>Metazoa</taxon>
        <taxon>Spiralia</taxon>
        <taxon>Lophotrochozoa</taxon>
        <taxon>Mollusca</taxon>
        <taxon>Gastropoda</taxon>
        <taxon>Caenogastropoda</taxon>
        <taxon>Sorbeoconcha</taxon>
        <taxon>Cerithioidea</taxon>
        <taxon>Batillariidae</taxon>
        <taxon>Batillaria</taxon>
    </lineage>
</organism>